<dbReference type="Proteomes" id="UP000016511">
    <property type="component" value="Unassembled WGS sequence"/>
</dbReference>
<evidence type="ECO:0000256" key="1">
    <source>
        <dbReference type="SAM" id="Phobius"/>
    </source>
</evidence>
<dbReference type="EMBL" id="AWSJ01000305">
    <property type="protein sequence ID" value="ERI06870.1"/>
    <property type="molecule type" value="Genomic_DNA"/>
</dbReference>
<keyword evidence="3" id="KW-1185">Reference proteome</keyword>
<organism evidence="2 3">
    <name type="scientific">Aneurinibacillus aneurinilyticus ATCC 12856</name>
    <dbReference type="NCBI Taxonomy" id="649747"/>
    <lineage>
        <taxon>Bacteria</taxon>
        <taxon>Bacillati</taxon>
        <taxon>Bacillota</taxon>
        <taxon>Bacilli</taxon>
        <taxon>Bacillales</taxon>
        <taxon>Paenibacillaceae</taxon>
        <taxon>Aneurinibacillus group</taxon>
        <taxon>Aneurinibacillus</taxon>
    </lineage>
</organism>
<evidence type="ECO:0000313" key="2">
    <source>
        <dbReference type="EMBL" id="ERI06870.1"/>
    </source>
</evidence>
<evidence type="ECO:0008006" key="4">
    <source>
        <dbReference type="Google" id="ProtNLM"/>
    </source>
</evidence>
<dbReference type="AlphaFoldDB" id="U1WW17"/>
<evidence type="ECO:0000313" key="3">
    <source>
        <dbReference type="Proteomes" id="UP000016511"/>
    </source>
</evidence>
<dbReference type="STRING" id="649747.HMPREF0083_04992"/>
<dbReference type="PATRIC" id="fig|649747.3.peg.4490"/>
<sequence length="111" mass="12814">MINRVIYNSSKRRGFRMARMYRVLAFFCLVIALMGLWGDLQAMALLFFAQTGMFLALSFVELSERTYMMIFMTYLLLAFTGFMFYAFFGNYPTNLEGDHASAIVNTVSSFL</sequence>
<accession>U1WW17</accession>
<dbReference type="eggNOG" id="ENOG50339CE">
    <property type="taxonomic scope" value="Bacteria"/>
</dbReference>
<proteinExistence type="predicted"/>
<feature type="transmembrane region" description="Helical" evidence="1">
    <location>
        <begin position="67"/>
        <end position="88"/>
    </location>
</feature>
<keyword evidence="1" id="KW-1133">Transmembrane helix</keyword>
<keyword evidence="1" id="KW-0812">Transmembrane</keyword>
<name>U1WW17_ANEAE</name>
<comment type="caution">
    <text evidence="2">The sequence shown here is derived from an EMBL/GenBank/DDBJ whole genome shotgun (WGS) entry which is preliminary data.</text>
</comment>
<gene>
    <name evidence="2" type="ORF">HMPREF0083_04992</name>
</gene>
<feature type="transmembrane region" description="Helical" evidence="1">
    <location>
        <begin position="20"/>
        <end position="37"/>
    </location>
</feature>
<protein>
    <recommendedName>
        <fullName evidence="4">DUF2626 domain-containing protein</fullName>
    </recommendedName>
</protein>
<feature type="transmembrane region" description="Helical" evidence="1">
    <location>
        <begin position="43"/>
        <end position="60"/>
    </location>
</feature>
<dbReference type="HOGENOM" id="CLU_2153060_0_0_9"/>
<dbReference type="Pfam" id="PF11117">
    <property type="entry name" value="DUF2626"/>
    <property type="match status" value="1"/>
</dbReference>
<dbReference type="InterPro" id="IPR020254">
    <property type="entry name" value="DUF2626"/>
</dbReference>
<reference evidence="2 3" key="1">
    <citation type="submission" date="2013-08" db="EMBL/GenBank/DDBJ databases">
        <authorList>
            <person name="Weinstock G."/>
            <person name="Sodergren E."/>
            <person name="Wylie T."/>
            <person name="Fulton L."/>
            <person name="Fulton R."/>
            <person name="Fronick C."/>
            <person name="O'Laughlin M."/>
            <person name="Godfrey J."/>
            <person name="Miner T."/>
            <person name="Herter B."/>
            <person name="Appelbaum E."/>
            <person name="Cordes M."/>
            <person name="Lek S."/>
            <person name="Wollam A."/>
            <person name="Pepin K.H."/>
            <person name="Palsikar V.B."/>
            <person name="Mitreva M."/>
            <person name="Wilson R.K."/>
        </authorList>
    </citation>
    <scope>NUCLEOTIDE SEQUENCE [LARGE SCALE GENOMIC DNA]</scope>
    <source>
        <strain evidence="2 3">ATCC 12856</strain>
    </source>
</reference>
<keyword evidence="1" id="KW-0472">Membrane</keyword>